<dbReference type="GO" id="GO:0071732">
    <property type="term" value="P:cellular response to nitric oxide"/>
    <property type="evidence" value="ECO:0007669"/>
    <property type="project" value="UniProtKB-ARBA"/>
</dbReference>
<dbReference type="CDD" id="cd00130">
    <property type="entry name" value="PAS"/>
    <property type="match status" value="2"/>
</dbReference>
<dbReference type="InterPro" id="IPR029787">
    <property type="entry name" value="Nucleotide_cyclase"/>
</dbReference>
<dbReference type="PANTHER" id="PTHR44757:SF2">
    <property type="entry name" value="BIOFILM ARCHITECTURE MAINTENANCE PROTEIN MBAA"/>
    <property type="match status" value="1"/>
</dbReference>
<dbReference type="PANTHER" id="PTHR44757">
    <property type="entry name" value="DIGUANYLATE CYCLASE DGCP"/>
    <property type="match status" value="1"/>
</dbReference>
<dbReference type="OrthoDB" id="9813903at2"/>
<dbReference type="InterPro" id="IPR000700">
    <property type="entry name" value="PAS-assoc_C"/>
</dbReference>
<evidence type="ECO:0000256" key="3">
    <source>
        <dbReference type="SAM" id="Phobius"/>
    </source>
</evidence>
<dbReference type="PROSITE" id="PS50887">
    <property type="entry name" value="GGDEF"/>
    <property type="match status" value="1"/>
</dbReference>
<dbReference type="InterPro" id="IPR033425">
    <property type="entry name" value="MASE3"/>
</dbReference>
<evidence type="ECO:0000256" key="1">
    <source>
        <dbReference type="ARBA" id="ARBA00051114"/>
    </source>
</evidence>
<feature type="domain" description="PAC" evidence="5">
    <location>
        <begin position="492"/>
        <end position="544"/>
    </location>
</feature>
<keyword evidence="3" id="KW-1133">Transmembrane helix</keyword>
<name>A0A1I1RLC5_9BURK</name>
<dbReference type="SUPFAM" id="SSF141868">
    <property type="entry name" value="EAL domain-like"/>
    <property type="match status" value="1"/>
</dbReference>
<dbReference type="InterPro" id="IPR001633">
    <property type="entry name" value="EAL_dom"/>
</dbReference>
<evidence type="ECO:0000256" key="2">
    <source>
        <dbReference type="SAM" id="MobiDB-lite"/>
    </source>
</evidence>
<dbReference type="EMBL" id="FOMQ01000001">
    <property type="protein sequence ID" value="SFD35121.1"/>
    <property type="molecule type" value="Genomic_DNA"/>
</dbReference>
<feature type="region of interest" description="Disordered" evidence="2">
    <location>
        <begin position="1103"/>
        <end position="1123"/>
    </location>
</feature>
<dbReference type="Pfam" id="PF00563">
    <property type="entry name" value="EAL"/>
    <property type="match status" value="1"/>
</dbReference>
<dbReference type="InterPro" id="IPR001610">
    <property type="entry name" value="PAC"/>
</dbReference>
<evidence type="ECO:0000259" key="6">
    <source>
        <dbReference type="PROSITE" id="PS50883"/>
    </source>
</evidence>
<dbReference type="InterPro" id="IPR052155">
    <property type="entry name" value="Biofilm_reg_signaling"/>
</dbReference>
<feature type="domain" description="PAC" evidence="5">
    <location>
        <begin position="366"/>
        <end position="419"/>
    </location>
</feature>
<dbReference type="InterPro" id="IPR035965">
    <property type="entry name" value="PAS-like_dom_sf"/>
</dbReference>
<dbReference type="STRING" id="32040.SAMN04489710_101223"/>
<dbReference type="InterPro" id="IPR000014">
    <property type="entry name" value="PAS"/>
</dbReference>
<dbReference type="PROSITE" id="PS50113">
    <property type="entry name" value="PAC"/>
    <property type="match status" value="3"/>
</dbReference>
<dbReference type="InterPro" id="IPR043128">
    <property type="entry name" value="Rev_trsase/Diguanyl_cyclase"/>
</dbReference>
<dbReference type="SMART" id="SM00091">
    <property type="entry name" value="PAS"/>
    <property type="match status" value="3"/>
</dbReference>
<organism evidence="8 9">
    <name type="scientific">Paracidovorax konjaci</name>
    <dbReference type="NCBI Taxonomy" id="32040"/>
    <lineage>
        <taxon>Bacteria</taxon>
        <taxon>Pseudomonadati</taxon>
        <taxon>Pseudomonadota</taxon>
        <taxon>Betaproteobacteria</taxon>
        <taxon>Burkholderiales</taxon>
        <taxon>Comamonadaceae</taxon>
        <taxon>Paracidovorax</taxon>
    </lineage>
</organism>
<dbReference type="Gene3D" id="3.30.70.270">
    <property type="match status" value="1"/>
</dbReference>
<comment type="catalytic activity">
    <reaction evidence="1">
        <text>3',3'-c-di-GMP + H2O = 5'-phosphoguanylyl(3'-&gt;5')guanosine + H(+)</text>
        <dbReference type="Rhea" id="RHEA:24902"/>
        <dbReference type="ChEBI" id="CHEBI:15377"/>
        <dbReference type="ChEBI" id="CHEBI:15378"/>
        <dbReference type="ChEBI" id="CHEBI:58754"/>
        <dbReference type="ChEBI" id="CHEBI:58805"/>
        <dbReference type="EC" id="3.1.4.52"/>
    </reaction>
    <physiologicalReaction direction="left-to-right" evidence="1">
        <dbReference type="Rhea" id="RHEA:24903"/>
    </physiologicalReaction>
</comment>
<dbReference type="Proteomes" id="UP000199517">
    <property type="component" value="Unassembled WGS sequence"/>
</dbReference>
<dbReference type="InterPro" id="IPR000160">
    <property type="entry name" value="GGDEF_dom"/>
</dbReference>
<dbReference type="FunFam" id="3.20.20.450:FF:000001">
    <property type="entry name" value="Cyclic di-GMP phosphodiesterase yahA"/>
    <property type="match status" value="1"/>
</dbReference>
<gene>
    <name evidence="8" type="ORF">SAMN04489710_101223</name>
</gene>
<evidence type="ECO:0000313" key="8">
    <source>
        <dbReference type="EMBL" id="SFD35121.1"/>
    </source>
</evidence>
<dbReference type="Gene3D" id="3.20.20.450">
    <property type="entry name" value="EAL domain"/>
    <property type="match status" value="1"/>
</dbReference>
<dbReference type="SUPFAM" id="SSF55073">
    <property type="entry name" value="Nucleotide cyclase"/>
    <property type="match status" value="1"/>
</dbReference>
<feature type="transmembrane region" description="Helical" evidence="3">
    <location>
        <begin position="150"/>
        <end position="170"/>
    </location>
</feature>
<dbReference type="Pfam" id="PF00990">
    <property type="entry name" value="GGDEF"/>
    <property type="match status" value="1"/>
</dbReference>
<evidence type="ECO:0000259" key="4">
    <source>
        <dbReference type="PROSITE" id="PS50112"/>
    </source>
</evidence>
<evidence type="ECO:0000313" key="9">
    <source>
        <dbReference type="Proteomes" id="UP000199517"/>
    </source>
</evidence>
<dbReference type="SMART" id="SM00052">
    <property type="entry name" value="EAL"/>
    <property type="match status" value="1"/>
</dbReference>
<dbReference type="SMART" id="SM00267">
    <property type="entry name" value="GGDEF"/>
    <property type="match status" value="1"/>
</dbReference>
<dbReference type="SMART" id="SM00086">
    <property type="entry name" value="PAC"/>
    <property type="match status" value="3"/>
</dbReference>
<dbReference type="PROSITE" id="PS50112">
    <property type="entry name" value="PAS"/>
    <property type="match status" value="1"/>
</dbReference>
<dbReference type="CDD" id="cd01949">
    <property type="entry name" value="GGDEF"/>
    <property type="match status" value="1"/>
</dbReference>
<feature type="transmembrane region" description="Helical" evidence="3">
    <location>
        <begin position="56"/>
        <end position="74"/>
    </location>
</feature>
<feature type="domain" description="PAS" evidence="4">
    <location>
        <begin position="545"/>
        <end position="615"/>
    </location>
</feature>
<sequence length="1123" mass="122736">MRPSRLPTFGSFCRALLSETPAVTAMLVVAGMALLLVSIVQLLGPGLKGLHGLEPFLDMVAVLIGLLAVSVSLHMLDESAQGRANVLVLGLATAAVCNFLHGVLQHEVMGVVERDRIHVSGYFAMWARGIEAATLLLFALRASWRGPGRAWAVAAGGVSLAIVWTATAGWPERLSAAFGSALPQVSGAASGAVLALSAALLYGLPPRKGEAPLGHGRRHTMAAAAASMAAGRFVLLVPPDPSAWIDTLSHAFHVLGYALLFQAVFVAGIRLPFARVREAESRLRESELRLQLLGRNLPDSVLYQVVRERDGRRRFVHMGEALERLVGLRAAEVMEDAGRLFAQMEPEDRDASAAADEASYRTMGVSESVVRMRRTDGQQRWMRLSSSPRPLGDGSGRVIWDGVLTDVTEAREAQDLSRAHEIQLASLLGRMPGGVSRLDHDLRILYVNPSQAQWLYRTAQELEGQLLTDVLPAELIHSLRPQVLRALQGHTVVFEYRTPGSRSGPLFFHTTIVPETGPDGRVAAVVVFAFDLTEQKRLALELAQQRSRLASLVNAIPDVVFLKDANGRYLSCNPVFERFVGRREREIIGLSDEELLPPIEAARVRQLDERAMAAWQPLVYEETLTFAEDGYAGYFETIKTPIRDLHGHVTGLLSVCRDITDRKKAEQQIELLAFFDALTGLPNRRLLLDRLQRASAACQRNHQLGALLFIDLDNFKDLNDTLGHDMGDRLLVLVAQRLQECVRSSDTVARFGGDEFVVMLESLDGDVAQAALQAEQVAEKLLAQLNQPFPMGAQEHYSTPSIGITLFGDQRRSVDELLKRADLAMYQAKAAGRNTQRFFDPDMQAQVTARSQLEADLRQGIARQELTVHFQPIVDGSTRLCGAEALVRWRHPEKGTISPADFIPLAEETGLILPLGRQVLQIACEQLVRWAAHPASSALTVAVNVSARQFRQPDFVTEVLETLVRTGANPQRLKLELTESLLLGDVEDTIARMAQLKRAGVGFALDDFGTGYSSLSYLKRLPLDQVKIDQGFVRDVLTDPNDAAIVRTILALAKSLDLQVVAEGVETAGQLSFLKLHGCEGFQGYLFGRPVPVAAFEREHQLPGAAVPPPSPPAGQDVVASGA</sequence>
<reference evidence="9" key="1">
    <citation type="submission" date="2016-10" db="EMBL/GenBank/DDBJ databases">
        <authorList>
            <person name="Varghese N."/>
            <person name="Submissions S."/>
        </authorList>
    </citation>
    <scope>NUCLEOTIDE SEQUENCE [LARGE SCALE GENOMIC DNA]</scope>
    <source>
        <strain evidence="9">DSM 7481</strain>
    </source>
</reference>
<dbReference type="Gene3D" id="3.30.450.20">
    <property type="entry name" value="PAS domain"/>
    <property type="match status" value="3"/>
</dbReference>
<dbReference type="RefSeq" id="WP_092948962.1">
    <property type="nucleotide sequence ID" value="NZ_FOMQ01000001.1"/>
</dbReference>
<feature type="transmembrane region" description="Helical" evidence="3">
    <location>
        <begin position="251"/>
        <end position="273"/>
    </location>
</feature>
<dbReference type="GO" id="GO:0071111">
    <property type="term" value="F:cyclic-guanylate-specific phosphodiesterase activity"/>
    <property type="evidence" value="ECO:0007669"/>
    <property type="project" value="UniProtKB-EC"/>
</dbReference>
<dbReference type="NCBIfam" id="TIGR00229">
    <property type="entry name" value="sensory_box"/>
    <property type="match status" value="2"/>
</dbReference>
<feature type="domain" description="GGDEF" evidence="7">
    <location>
        <begin position="703"/>
        <end position="841"/>
    </location>
</feature>
<feature type="transmembrane region" description="Helical" evidence="3">
    <location>
        <begin position="119"/>
        <end position="138"/>
    </location>
</feature>
<feature type="transmembrane region" description="Helical" evidence="3">
    <location>
        <begin position="182"/>
        <end position="202"/>
    </location>
</feature>
<feature type="transmembrane region" description="Helical" evidence="3">
    <location>
        <begin position="86"/>
        <end position="104"/>
    </location>
</feature>
<proteinExistence type="predicted"/>
<feature type="transmembrane region" description="Helical" evidence="3">
    <location>
        <begin position="21"/>
        <end position="44"/>
    </location>
</feature>
<dbReference type="CDD" id="cd01948">
    <property type="entry name" value="EAL"/>
    <property type="match status" value="1"/>
</dbReference>
<dbReference type="SUPFAM" id="SSF55785">
    <property type="entry name" value="PYP-like sensor domain (PAS domain)"/>
    <property type="match status" value="3"/>
</dbReference>
<dbReference type="AlphaFoldDB" id="A0A1I1RLC5"/>
<keyword evidence="9" id="KW-1185">Reference proteome</keyword>
<dbReference type="InterPro" id="IPR013655">
    <property type="entry name" value="PAS_fold_3"/>
</dbReference>
<dbReference type="InterPro" id="IPR013656">
    <property type="entry name" value="PAS_4"/>
</dbReference>
<evidence type="ECO:0000259" key="5">
    <source>
        <dbReference type="PROSITE" id="PS50113"/>
    </source>
</evidence>
<dbReference type="Pfam" id="PF08447">
    <property type="entry name" value="PAS_3"/>
    <property type="match status" value="1"/>
</dbReference>
<protein>
    <submittedName>
        <fullName evidence="8">PAS domain S-box-containing protein/diguanylate cyclase (GGDEF) domain-containing protein</fullName>
    </submittedName>
</protein>
<keyword evidence="3" id="KW-0812">Transmembrane</keyword>
<feature type="domain" description="PAC" evidence="5">
    <location>
        <begin position="618"/>
        <end position="671"/>
    </location>
</feature>
<dbReference type="NCBIfam" id="TIGR00254">
    <property type="entry name" value="GGDEF"/>
    <property type="match status" value="1"/>
</dbReference>
<dbReference type="InterPro" id="IPR035919">
    <property type="entry name" value="EAL_sf"/>
</dbReference>
<dbReference type="Pfam" id="PF17159">
    <property type="entry name" value="MASE3"/>
    <property type="match status" value="1"/>
</dbReference>
<evidence type="ECO:0000259" key="7">
    <source>
        <dbReference type="PROSITE" id="PS50887"/>
    </source>
</evidence>
<accession>A0A1I1RLC5</accession>
<feature type="domain" description="EAL" evidence="6">
    <location>
        <begin position="850"/>
        <end position="1104"/>
    </location>
</feature>
<dbReference type="PROSITE" id="PS50883">
    <property type="entry name" value="EAL"/>
    <property type="match status" value="1"/>
</dbReference>
<dbReference type="Pfam" id="PF08448">
    <property type="entry name" value="PAS_4"/>
    <property type="match status" value="2"/>
</dbReference>
<keyword evidence="3" id="KW-0472">Membrane</keyword>
<dbReference type="FunFam" id="3.30.70.270:FF:000001">
    <property type="entry name" value="Diguanylate cyclase domain protein"/>
    <property type="match status" value="1"/>
</dbReference>